<dbReference type="HOGENOM" id="CLU_061108_0_0_2"/>
<dbReference type="EMBL" id="CP002100">
    <property type="protein sequence ID" value="ADN50461.1"/>
    <property type="molecule type" value="Genomic_DNA"/>
</dbReference>
<dbReference type="InterPro" id="IPR036388">
    <property type="entry name" value="WH-like_DNA-bd_sf"/>
</dbReference>
<sequence length="356" mass="40512">MLFDERPKVSRGDLYDRDEELNDILKNINGPMVVVTGIRRIGKTSVINVTLNEADIPYVLIDCRSLRDNYGRSDLYRLISNALSSSLDKLIDVLRRIRGISIMGNAVEIRWRGREQVSLAELFDRLNERRVVVVFDEAQRLRGPLSSEVLNALAHAYDFDRNVTFILSGSEVGLLYEFMGVEDPNSPLFGRYFHEVRIGRFTRDESVDFLRRGFKELGVEVSTDVIETIADVFDGIPGWLVYAANAYIRGVRDLSMIREATIREVLNELERLIRAKASYSTVNARRTALVLRCIASGGNTWSKVVKCVEDSEGKTVSPTSLNNVIKTLERLSIIENYEFLDPMYREAAMRLGIPNY</sequence>
<dbReference type="eggNOG" id="arCOG03169">
    <property type="taxonomic scope" value="Archaea"/>
</dbReference>
<dbReference type="InterPro" id="IPR011579">
    <property type="entry name" value="ATPase_dom"/>
</dbReference>
<accession>E1QQG6</accession>
<dbReference type="SUPFAM" id="SSF52540">
    <property type="entry name" value="P-loop containing nucleoside triphosphate hydrolases"/>
    <property type="match status" value="1"/>
</dbReference>
<dbReference type="PANTHER" id="PTHR34301:SF8">
    <property type="entry name" value="ATPASE DOMAIN-CONTAINING PROTEIN"/>
    <property type="match status" value="1"/>
</dbReference>
<keyword evidence="3" id="KW-1185">Reference proteome</keyword>
<dbReference type="GO" id="GO:0005524">
    <property type="term" value="F:ATP binding"/>
    <property type="evidence" value="ECO:0007669"/>
    <property type="project" value="InterPro"/>
</dbReference>
<dbReference type="OrthoDB" id="132045at2157"/>
<evidence type="ECO:0000259" key="1">
    <source>
        <dbReference type="Pfam" id="PF01637"/>
    </source>
</evidence>
<reference evidence="3" key="2">
    <citation type="journal article" date="2010" name="Stand. Genomic Sci.">
        <title>Complete genome sequence of Vulcanisaeta distributa type strain (IC-017T).</title>
        <authorList>
            <person name="Mavromatis K."/>
            <person name="Sikorski J."/>
            <person name="Pabst E."/>
            <person name="Teshima H."/>
            <person name="Lapidus A."/>
            <person name="Lucas S."/>
            <person name="Nolan M."/>
            <person name="Glavina Del Rio T."/>
            <person name="Cheng J."/>
            <person name="Bruce D."/>
            <person name="Goodwin L."/>
            <person name="Pitluck S."/>
            <person name="Liolios K."/>
            <person name="Ivanova N."/>
            <person name="Mikhailova N."/>
            <person name="Pati A."/>
            <person name="Chen A."/>
            <person name="Palaniappan K."/>
            <person name="Land M."/>
            <person name="Hauser L."/>
            <person name="Chang Y."/>
            <person name="Jeffries C."/>
            <person name="Rohde M."/>
            <person name="Spring S."/>
            <person name="Goker M."/>
            <person name="Wirth R."/>
            <person name="Woyke T."/>
            <person name="Bristow J."/>
            <person name="Eisen J."/>
            <person name="Markowitz V."/>
            <person name="Hugenholtz P."/>
            <person name="Klenk H."/>
            <person name="Kyrpides N."/>
        </authorList>
    </citation>
    <scope>NUCLEOTIDE SEQUENCE [LARGE SCALE GENOMIC DNA]</scope>
    <source>
        <strain evidence="3">DSM 14429 / JCM 11212 / NBRC 100878 / IC-017</strain>
    </source>
</reference>
<dbReference type="STRING" id="572478.Vdis_1073"/>
<feature type="domain" description="ATPase" evidence="1">
    <location>
        <begin position="15"/>
        <end position="241"/>
    </location>
</feature>
<dbReference type="Gene3D" id="3.40.50.300">
    <property type="entry name" value="P-loop containing nucleotide triphosphate hydrolases"/>
    <property type="match status" value="1"/>
</dbReference>
<evidence type="ECO:0000313" key="3">
    <source>
        <dbReference type="Proteomes" id="UP000006681"/>
    </source>
</evidence>
<evidence type="ECO:0000313" key="2">
    <source>
        <dbReference type="EMBL" id="ADN50461.1"/>
    </source>
</evidence>
<dbReference type="Gene3D" id="1.10.10.10">
    <property type="entry name" value="Winged helix-like DNA-binding domain superfamily/Winged helix DNA-binding domain"/>
    <property type="match status" value="1"/>
</dbReference>
<dbReference type="GeneID" id="9752004"/>
<proteinExistence type="predicted"/>
<dbReference type="RefSeq" id="WP_013336186.1">
    <property type="nucleotide sequence ID" value="NC_014537.1"/>
</dbReference>
<gene>
    <name evidence="2" type="ordered locus">Vdis_1073</name>
</gene>
<dbReference type="InterPro" id="IPR027417">
    <property type="entry name" value="P-loop_NTPase"/>
</dbReference>
<reference evidence="2 3" key="1">
    <citation type="journal article" date="2010" name="Stand. Genomic Sci.">
        <title>Complete genome sequence of Vulcanisaeta distributa type strain (IC-017).</title>
        <authorList>
            <person name="Mavromatis K."/>
            <person name="Sikorski J."/>
            <person name="Pabst E."/>
            <person name="Teshima H."/>
            <person name="Lapidus A."/>
            <person name="Lucas S."/>
            <person name="Nolan M."/>
            <person name="Glavina Del Rio T."/>
            <person name="Cheng J.F."/>
            <person name="Bruce D."/>
            <person name="Goodwin L."/>
            <person name="Pitluck S."/>
            <person name="Liolios K."/>
            <person name="Ivanova N."/>
            <person name="Mikhailova N."/>
            <person name="Pati A."/>
            <person name="Chen A."/>
            <person name="Palaniappan K."/>
            <person name="Land M."/>
            <person name="Hauser L."/>
            <person name="Chang Y.J."/>
            <person name="Jeffries C.D."/>
            <person name="Rohde M."/>
            <person name="Spring S."/>
            <person name="Goker M."/>
            <person name="Wirth R."/>
            <person name="Woyke T."/>
            <person name="Bristow J."/>
            <person name="Eisen J.A."/>
            <person name="Markowitz V."/>
            <person name="Hugenholtz P."/>
            <person name="Klenk H.P."/>
            <person name="Kyrpides N.C."/>
        </authorList>
    </citation>
    <scope>NUCLEOTIDE SEQUENCE [LARGE SCALE GENOMIC DNA]</scope>
    <source>
        <strain evidence="3">DSM 14429 / JCM 11212 / NBRC 100878 / IC-017</strain>
    </source>
</reference>
<protein>
    <submittedName>
        <fullName evidence="2">ATPase</fullName>
    </submittedName>
</protein>
<dbReference type="AlphaFoldDB" id="E1QQG6"/>
<dbReference type="Gene3D" id="1.10.8.60">
    <property type="match status" value="1"/>
</dbReference>
<organism evidence="2 3">
    <name type="scientific">Vulcanisaeta distributa (strain DSM 14429 / JCM 11212 / NBRC 100878 / IC-017)</name>
    <dbReference type="NCBI Taxonomy" id="572478"/>
    <lineage>
        <taxon>Archaea</taxon>
        <taxon>Thermoproteota</taxon>
        <taxon>Thermoprotei</taxon>
        <taxon>Thermoproteales</taxon>
        <taxon>Thermoproteaceae</taxon>
        <taxon>Vulcanisaeta</taxon>
    </lineage>
</organism>
<dbReference type="Proteomes" id="UP000006681">
    <property type="component" value="Chromosome"/>
</dbReference>
<dbReference type="InterPro" id="IPR036390">
    <property type="entry name" value="WH_DNA-bd_sf"/>
</dbReference>
<name>E1QQG6_VULDI</name>
<dbReference type="KEGG" id="vdi:Vdis_1073"/>
<dbReference type="PANTHER" id="PTHR34301">
    <property type="entry name" value="DNA-BINDING PROTEIN-RELATED"/>
    <property type="match status" value="1"/>
</dbReference>
<dbReference type="SUPFAM" id="SSF46785">
    <property type="entry name" value="Winged helix' DNA-binding domain"/>
    <property type="match status" value="1"/>
</dbReference>
<dbReference type="Pfam" id="PF01637">
    <property type="entry name" value="ATPase_2"/>
    <property type="match status" value="1"/>
</dbReference>